<keyword evidence="3" id="KW-1185">Reference proteome</keyword>
<keyword evidence="1" id="KW-0812">Transmembrane</keyword>
<proteinExistence type="predicted"/>
<organism evidence="2 3">
    <name type="scientific">Cichlidogyrus casuarinus</name>
    <dbReference type="NCBI Taxonomy" id="1844966"/>
    <lineage>
        <taxon>Eukaryota</taxon>
        <taxon>Metazoa</taxon>
        <taxon>Spiralia</taxon>
        <taxon>Lophotrochozoa</taxon>
        <taxon>Platyhelminthes</taxon>
        <taxon>Monogenea</taxon>
        <taxon>Monopisthocotylea</taxon>
        <taxon>Dactylogyridea</taxon>
        <taxon>Ancyrocephalidae</taxon>
        <taxon>Cichlidogyrus</taxon>
    </lineage>
</organism>
<keyword evidence="1" id="KW-0472">Membrane</keyword>
<evidence type="ECO:0000313" key="2">
    <source>
        <dbReference type="EMBL" id="KAL3318208.1"/>
    </source>
</evidence>
<reference evidence="2 3" key="1">
    <citation type="submission" date="2024-11" db="EMBL/GenBank/DDBJ databases">
        <title>Adaptive evolution of stress response genes in parasites aligns with host niche diversity.</title>
        <authorList>
            <person name="Hahn C."/>
            <person name="Resl P."/>
        </authorList>
    </citation>
    <scope>NUCLEOTIDE SEQUENCE [LARGE SCALE GENOMIC DNA]</scope>
    <source>
        <strain evidence="2">EGGRZ-B1_66</strain>
        <tissue evidence="2">Body</tissue>
    </source>
</reference>
<keyword evidence="1" id="KW-1133">Transmembrane helix</keyword>
<sequence length="113" mass="13021">MSGLMQDQKIRAFPLQKSAHGGGGGFATFFLVVVILALVGLILWVLWIRYQQYRKKRRGMFKERYNKNADFNTMMHKLDPSTLEFIQNLKLKVLMPLPLCSLRCDTGKGTIDR</sequence>
<protein>
    <submittedName>
        <fullName evidence="2">Uncharacterized protein</fullName>
    </submittedName>
</protein>
<dbReference type="EMBL" id="JBJKFK010000275">
    <property type="protein sequence ID" value="KAL3318208.1"/>
    <property type="molecule type" value="Genomic_DNA"/>
</dbReference>
<comment type="caution">
    <text evidence="2">The sequence shown here is derived from an EMBL/GenBank/DDBJ whole genome shotgun (WGS) entry which is preliminary data.</text>
</comment>
<feature type="transmembrane region" description="Helical" evidence="1">
    <location>
        <begin position="26"/>
        <end position="48"/>
    </location>
</feature>
<accession>A0ABD2QFP7</accession>
<dbReference type="Proteomes" id="UP001626550">
    <property type="component" value="Unassembled WGS sequence"/>
</dbReference>
<gene>
    <name evidence="2" type="ORF">Ciccas_003136</name>
</gene>
<dbReference type="AlphaFoldDB" id="A0ABD2QFP7"/>
<name>A0ABD2QFP7_9PLAT</name>
<evidence type="ECO:0000313" key="3">
    <source>
        <dbReference type="Proteomes" id="UP001626550"/>
    </source>
</evidence>
<evidence type="ECO:0000256" key="1">
    <source>
        <dbReference type="SAM" id="Phobius"/>
    </source>
</evidence>